<evidence type="ECO:0000313" key="3">
    <source>
        <dbReference type="EMBL" id="CAJ1937854.1"/>
    </source>
</evidence>
<feature type="compositionally biased region" description="Polar residues" evidence="1">
    <location>
        <begin position="306"/>
        <end position="323"/>
    </location>
</feature>
<keyword evidence="2" id="KW-0472">Membrane</keyword>
<comment type="caution">
    <text evidence="3">The sequence shown here is derived from an EMBL/GenBank/DDBJ whole genome shotgun (WGS) entry which is preliminary data.</text>
</comment>
<proteinExistence type="predicted"/>
<feature type="region of interest" description="Disordered" evidence="1">
    <location>
        <begin position="306"/>
        <end position="345"/>
    </location>
</feature>
<evidence type="ECO:0000256" key="1">
    <source>
        <dbReference type="SAM" id="MobiDB-lite"/>
    </source>
</evidence>
<evidence type="ECO:0000256" key="2">
    <source>
        <dbReference type="SAM" id="Phobius"/>
    </source>
</evidence>
<gene>
    <name evidence="3" type="ORF">CYCCA115_LOCUS5851</name>
</gene>
<feature type="compositionally biased region" description="Basic and acidic residues" evidence="1">
    <location>
        <begin position="23"/>
        <end position="38"/>
    </location>
</feature>
<name>A0AAD2FGV0_9STRA</name>
<feature type="transmembrane region" description="Helical" evidence="2">
    <location>
        <begin position="70"/>
        <end position="91"/>
    </location>
</feature>
<keyword evidence="2" id="KW-1133">Transmembrane helix</keyword>
<keyword evidence="4" id="KW-1185">Reference proteome</keyword>
<reference evidence="3" key="1">
    <citation type="submission" date="2023-08" db="EMBL/GenBank/DDBJ databases">
        <authorList>
            <person name="Audoor S."/>
            <person name="Bilcke G."/>
        </authorList>
    </citation>
    <scope>NUCLEOTIDE SEQUENCE</scope>
</reference>
<dbReference type="AlphaFoldDB" id="A0AAD2FGV0"/>
<organism evidence="3 4">
    <name type="scientific">Cylindrotheca closterium</name>
    <dbReference type="NCBI Taxonomy" id="2856"/>
    <lineage>
        <taxon>Eukaryota</taxon>
        <taxon>Sar</taxon>
        <taxon>Stramenopiles</taxon>
        <taxon>Ochrophyta</taxon>
        <taxon>Bacillariophyta</taxon>
        <taxon>Bacillariophyceae</taxon>
        <taxon>Bacillariophycidae</taxon>
        <taxon>Bacillariales</taxon>
        <taxon>Bacillariaceae</taxon>
        <taxon>Cylindrotheca</taxon>
    </lineage>
</organism>
<dbReference type="EMBL" id="CAKOGP040000668">
    <property type="protein sequence ID" value="CAJ1937854.1"/>
    <property type="molecule type" value="Genomic_DNA"/>
</dbReference>
<feature type="region of interest" description="Disordered" evidence="1">
    <location>
        <begin position="1"/>
        <end position="38"/>
    </location>
</feature>
<evidence type="ECO:0000313" key="4">
    <source>
        <dbReference type="Proteomes" id="UP001295423"/>
    </source>
</evidence>
<sequence length="345" mass="36389">MAASNIREINIEENNDRASGMARRAEREQAEKHRARDRVTALRGQMQNGDDQVQNDNVEESKTIPRKCKIAILAVLMIAFVGGAVAIFGTIGSPSSSAAAAAAVTTDAPVSVIPTEAPTPLPSLTPTVASTLEVIYPKPSPQACAQVAAGQPVLGQRSLATRSFNVELDVSLAAETDIDTMVDALQIQTQDILIPSLVGCNERRGLRAIVLRQSTTQRRRYAIANAEATVVHDPSQTCVPTGSGPCYRVVTTLNVFIKNATESEQVLNNLIVGVYDVEALSVDLGIGALIDSISFEDILLAQQEPTNSPTRAPVSSPTVSPISAPTLPPAVSTLPQTPGPALTPT</sequence>
<protein>
    <submittedName>
        <fullName evidence="3">Uncharacterized protein</fullName>
    </submittedName>
</protein>
<dbReference type="Proteomes" id="UP001295423">
    <property type="component" value="Unassembled WGS sequence"/>
</dbReference>
<accession>A0AAD2FGV0</accession>
<keyword evidence="2" id="KW-0812">Transmembrane</keyword>